<dbReference type="GO" id="GO:0016491">
    <property type="term" value="F:oxidoreductase activity"/>
    <property type="evidence" value="ECO:0007669"/>
    <property type="project" value="UniProtKB-KW"/>
</dbReference>
<feature type="domain" description="FAD/NAD(P)-binding" evidence="3">
    <location>
        <begin position="3"/>
        <end position="278"/>
    </location>
</feature>
<dbReference type="PRINTS" id="PR00469">
    <property type="entry name" value="PNDRDTASEII"/>
</dbReference>
<dbReference type="Proteomes" id="UP000244727">
    <property type="component" value="Chromosome"/>
</dbReference>
<dbReference type="KEGG" id="harc:HARCEL1_09590"/>
<gene>
    <name evidence="4" type="ORF">HARCEL1_09590</name>
</gene>
<keyword evidence="2" id="KW-0560">Oxidoreductase</keyword>
<evidence type="ECO:0000313" key="4">
    <source>
        <dbReference type="EMBL" id="AWB27944.1"/>
    </source>
</evidence>
<accession>A0A2R4X2E2</accession>
<evidence type="ECO:0000259" key="3">
    <source>
        <dbReference type="Pfam" id="PF07992"/>
    </source>
</evidence>
<dbReference type="Pfam" id="PF07992">
    <property type="entry name" value="Pyr_redox_2"/>
    <property type="match status" value="1"/>
</dbReference>
<dbReference type="InterPro" id="IPR050097">
    <property type="entry name" value="Ferredoxin-NADP_redctase_2"/>
</dbReference>
<dbReference type="GeneID" id="36512759"/>
<organism evidence="4 5">
    <name type="scientific">Halococcoides cellulosivorans</name>
    <dbReference type="NCBI Taxonomy" id="1679096"/>
    <lineage>
        <taxon>Archaea</taxon>
        <taxon>Methanobacteriati</taxon>
        <taxon>Methanobacteriota</taxon>
        <taxon>Stenosarchaea group</taxon>
        <taxon>Halobacteria</taxon>
        <taxon>Halobacteriales</taxon>
        <taxon>Haloarculaceae</taxon>
        <taxon>Halococcoides</taxon>
    </lineage>
</organism>
<protein>
    <submittedName>
        <fullName evidence="4">Thioredoxin-disulfide reductase</fullName>
    </submittedName>
</protein>
<evidence type="ECO:0000256" key="1">
    <source>
        <dbReference type="ARBA" id="ARBA00022630"/>
    </source>
</evidence>
<dbReference type="AlphaFoldDB" id="A0A2R4X2E2"/>
<name>A0A2R4X2E2_9EURY</name>
<evidence type="ECO:0000313" key="5">
    <source>
        <dbReference type="Proteomes" id="UP000244727"/>
    </source>
</evidence>
<dbReference type="EMBL" id="CP028858">
    <property type="protein sequence ID" value="AWB27944.1"/>
    <property type="molecule type" value="Genomic_DNA"/>
</dbReference>
<sequence>MAEIAIVGGGPAGLAAAVYTARADRETIVFDSGEGTTASVDWMENVYGFPEGIAGPDIVARGREHAERFGAEIIREEVVRIADDGEGYTVETTDSTYSVTGVVLATGSSYETPAIAGIDDYEGQGVSYCVECDAFFYRDQTVGVVGAGNYAAKEATMLLDYTDDVTVYTNGTDLTMDEGLRADLDDRGIPIVEESIADLHGDGVLEAITVDGRQVPIDGLFVALGAAGGTDLAEMLGVPVLDDEIQVESDQSTGVDRVYAAGDVTGGQRQVNVSIGEGTTAAIALLESLRGGQYVDYKKVEA</sequence>
<dbReference type="SUPFAM" id="SSF51905">
    <property type="entry name" value="FAD/NAD(P)-binding domain"/>
    <property type="match status" value="1"/>
</dbReference>
<proteinExistence type="predicted"/>
<keyword evidence="5" id="KW-1185">Reference proteome</keyword>
<evidence type="ECO:0000256" key="2">
    <source>
        <dbReference type="ARBA" id="ARBA00023002"/>
    </source>
</evidence>
<dbReference type="InterPro" id="IPR036188">
    <property type="entry name" value="FAD/NAD-bd_sf"/>
</dbReference>
<dbReference type="PANTHER" id="PTHR48105">
    <property type="entry name" value="THIOREDOXIN REDUCTASE 1-RELATED-RELATED"/>
    <property type="match status" value="1"/>
</dbReference>
<reference evidence="4 5" key="1">
    <citation type="submission" date="2018-04" db="EMBL/GenBank/DDBJ databases">
        <title>Halococcoides cellulosivorans gen. nov., sp. nov., an extremely halophilic cellulose-utilizing haloarchaeon from hypersaline lakes.</title>
        <authorList>
            <person name="Sorokin D.Y."/>
            <person name="Toshchakov S.V."/>
            <person name="Samarov N.I."/>
            <person name="Korzhenkov A."/>
            <person name="Kublanov I.V."/>
        </authorList>
    </citation>
    <scope>NUCLEOTIDE SEQUENCE [LARGE SCALE GENOMIC DNA]</scope>
    <source>
        <strain evidence="4 5">HArcel1</strain>
    </source>
</reference>
<dbReference type="RefSeq" id="WP_108382870.1">
    <property type="nucleotide sequence ID" value="NZ_CP028858.1"/>
</dbReference>
<dbReference type="PRINTS" id="PR00368">
    <property type="entry name" value="FADPNR"/>
</dbReference>
<keyword evidence="1" id="KW-0285">Flavoprotein</keyword>
<dbReference type="Gene3D" id="3.50.50.60">
    <property type="entry name" value="FAD/NAD(P)-binding domain"/>
    <property type="match status" value="2"/>
</dbReference>
<dbReference type="InterPro" id="IPR023753">
    <property type="entry name" value="FAD/NAD-binding_dom"/>
</dbReference>